<dbReference type="EMBL" id="JAYGJQ010000002">
    <property type="protein sequence ID" value="MEA9357125.1"/>
    <property type="molecule type" value="Genomic_DNA"/>
</dbReference>
<evidence type="ECO:0000259" key="5">
    <source>
        <dbReference type="PROSITE" id="PS50937"/>
    </source>
</evidence>
<feature type="domain" description="HTH merR-type" evidence="5">
    <location>
        <begin position="1"/>
        <end position="70"/>
    </location>
</feature>
<keyword evidence="2" id="KW-0805">Transcription regulation</keyword>
<protein>
    <submittedName>
        <fullName evidence="6">MerR family transcriptional regulator</fullName>
    </submittedName>
</protein>
<dbReference type="PANTHER" id="PTHR30204">
    <property type="entry name" value="REDOX-CYCLING DRUG-SENSING TRANSCRIPTIONAL ACTIVATOR SOXR"/>
    <property type="match status" value="1"/>
</dbReference>
<keyword evidence="4" id="KW-0804">Transcription</keyword>
<dbReference type="Pfam" id="PF13411">
    <property type="entry name" value="MerR_1"/>
    <property type="match status" value="1"/>
</dbReference>
<accession>A0ABU5VYN7</accession>
<evidence type="ECO:0000256" key="3">
    <source>
        <dbReference type="ARBA" id="ARBA00023125"/>
    </source>
</evidence>
<dbReference type="CDD" id="cd01104">
    <property type="entry name" value="HTH_MlrA-CarA"/>
    <property type="match status" value="1"/>
</dbReference>
<proteinExistence type="predicted"/>
<evidence type="ECO:0000313" key="7">
    <source>
        <dbReference type="Proteomes" id="UP001302274"/>
    </source>
</evidence>
<dbReference type="InterPro" id="IPR000551">
    <property type="entry name" value="MerR-type_HTH_dom"/>
</dbReference>
<dbReference type="SUPFAM" id="SSF46955">
    <property type="entry name" value="Putative DNA-binding domain"/>
    <property type="match status" value="1"/>
</dbReference>
<evidence type="ECO:0000256" key="1">
    <source>
        <dbReference type="ARBA" id="ARBA00022491"/>
    </source>
</evidence>
<dbReference type="Gene3D" id="1.10.1660.10">
    <property type="match status" value="1"/>
</dbReference>
<gene>
    <name evidence="6" type="ORF">SHI21_12950</name>
</gene>
<dbReference type="Proteomes" id="UP001302274">
    <property type="component" value="Unassembled WGS sequence"/>
</dbReference>
<name>A0ABU5VYN7_9BACT</name>
<keyword evidence="1" id="KW-0678">Repressor</keyword>
<sequence length="130" mass="15151">MFPINVVEKETNISKYLLRMWERRYSFPRPERDQKGERVYTSDDIEKLKLVKKLMEEGYRPSKIIDQALPELRELSKSFAANKTAPEADIVVLVTSSDLEEDVIRALGNHQVRKIIVINGQDDIQKLNLH</sequence>
<dbReference type="SMART" id="SM00422">
    <property type="entry name" value="HTH_MERR"/>
    <property type="match status" value="1"/>
</dbReference>
<keyword evidence="3" id="KW-0238">DNA-binding</keyword>
<comment type="caution">
    <text evidence="6">The sequence shown here is derived from an EMBL/GenBank/DDBJ whole genome shotgun (WGS) entry which is preliminary data.</text>
</comment>
<evidence type="ECO:0000256" key="4">
    <source>
        <dbReference type="ARBA" id="ARBA00023163"/>
    </source>
</evidence>
<evidence type="ECO:0000313" key="6">
    <source>
        <dbReference type="EMBL" id="MEA9357125.1"/>
    </source>
</evidence>
<dbReference type="RefSeq" id="WP_323577019.1">
    <property type="nucleotide sequence ID" value="NZ_JAYGJQ010000002.1"/>
</dbReference>
<dbReference type="InterPro" id="IPR009061">
    <property type="entry name" value="DNA-bd_dom_put_sf"/>
</dbReference>
<reference evidence="6 7" key="1">
    <citation type="submission" date="2023-11" db="EMBL/GenBank/DDBJ databases">
        <title>A Novel Polar Bacteriovorax (B. antarcticus) Isolated from the Biocrust in Antarctica.</title>
        <authorList>
            <person name="Mun W."/>
            <person name="Choi S.Y."/>
            <person name="Mitchell R.J."/>
        </authorList>
    </citation>
    <scope>NUCLEOTIDE SEQUENCE [LARGE SCALE GENOMIC DNA]</scope>
    <source>
        <strain evidence="6 7">PP10</strain>
    </source>
</reference>
<evidence type="ECO:0000256" key="2">
    <source>
        <dbReference type="ARBA" id="ARBA00023015"/>
    </source>
</evidence>
<dbReference type="PANTHER" id="PTHR30204:SF69">
    <property type="entry name" value="MERR-FAMILY TRANSCRIPTIONAL REGULATOR"/>
    <property type="match status" value="1"/>
</dbReference>
<keyword evidence="7" id="KW-1185">Reference proteome</keyword>
<dbReference type="InterPro" id="IPR047057">
    <property type="entry name" value="MerR_fam"/>
</dbReference>
<dbReference type="PROSITE" id="PS50937">
    <property type="entry name" value="HTH_MERR_2"/>
    <property type="match status" value="1"/>
</dbReference>
<organism evidence="6 7">
    <name type="scientific">Bacteriovorax antarcticus</name>
    <dbReference type="NCBI Taxonomy" id="3088717"/>
    <lineage>
        <taxon>Bacteria</taxon>
        <taxon>Pseudomonadati</taxon>
        <taxon>Bdellovibrionota</taxon>
        <taxon>Bacteriovoracia</taxon>
        <taxon>Bacteriovoracales</taxon>
        <taxon>Bacteriovoracaceae</taxon>
        <taxon>Bacteriovorax</taxon>
    </lineage>
</organism>